<reference evidence="6 7" key="1">
    <citation type="journal article" date="2019" name="Int. J. Syst. Evol. Microbiol.">
        <title>The Global Catalogue of Microorganisms (GCM) 10K type strain sequencing project: providing services to taxonomists for standard genome sequencing and annotation.</title>
        <authorList>
            <consortium name="The Broad Institute Genomics Platform"/>
            <consortium name="The Broad Institute Genome Sequencing Center for Infectious Disease"/>
            <person name="Wu L."/>
            <person name="Ma J."/>
        </authorList>
    </citation>
    <scope>NUCLEOTIDE SEQUENCE [LARGE SCALE GENOMIC DNA]</scope>
    <source>
        <strain evidence="6 7">JCM 6833</strain>
    </source>
</reference>
<evidence type="ECO:0000259" key="4">
    <source>
        <dbReference type="PROSITE" id="PS50042"/>
    </source>
</evidence>
<dbReference type="PROSITE" id="PS00889">
    <property type="entry name" value="CNMP_BINDING_2"/>
    <property type="match status" value="1"/>
</dbReference>
<gene>
    <name evidence="6" type="ORF">GCM10010411_50870</name>
</gene>
<dbReference type="SUPFAM" id="SSF46785">
    <property type="entry name" value="Winged helix' DNA-binding domain"/>
    <property type="match status" value="1"/>
</dbReference>
<dbReference type="InterPro" id="IPR012318">
    <property type="entry name" value="HTH_CRP"/>
</dbReference>
<dbReference type="EMBL" id="BAAATD010000007">
    <property type="protein sequence ID" value="GAA2610300.1"/>
    <property type="molecule type" value="Genomic_DNA"/>
</dbReference>
<keyword evidence="7" id="KW-1185">Reference proteome</keyword>
<dbReference type="PROSITE" id="PS50042">
    <property type="entry name" value="CNMP_BINDING_3"/>
    <property type="match status" value="1"/>
</dbReference>
<dbReference type="Gene3D" id="2.60.120.10">
    <property type="entry name" value="Jelly Rolls"/>
    <property type="match status" value="1"/>
</dbReference>
<proteinExistence type="predicted"/>
<dbReference type="SUPFAM" id="SSF51206">
    <property type="entry name" value="cAMP-binding domain-like"/>
    <property type="match status" value="1"/>
</dbReference>
<dbReference type="InterPro" id="IPR018488">
    <property type="entry name" value="cNMP-bd_CS"/>
</dbReference>
<name>A0ABN3Q263_9ACTN</name>
<dbReference type="InterPro" id="IPR050397">
    <property type="entry name" value="Env_Response_Regulators"/>
</dbReference>
<dbReference type="InterPro" id="IPR036388">
    <property type="entry name" value="WH-like_DNA-bd_sf"/>
</dbReference>
<dbReference type="InterPro" id="IPR036390">
    <property type="entry name" value="WH_DNA-bd_sf"/>
</dbReference>
<dbReference type="Gene3D" id="1.10.10.10">
    <property type="entry name" value="Winged helix-like DNA-binding domain superfamily/Winged helix DNA-binding domain"/>
    <property type="match status" value="1"/>
</dbReference>
<feature type="domain" description="HTH crp-type" evidence="5">
    <location>
        <begin position="163"/>
        <end position="237"/>
    </location>
</feature>
<dbReference type="InterPro" id="IPR018490">
    <property type="entry name" value="cNMP-bd_dom_sf"/>
</dbReference>
<dbReference type="CDD" id="cd00038">
    <property type="entry name" value="CAP_ED"/>
    <property type="match status" value="1"/>
</dbReference>
<dbReference type="PANTHER" id="PTHR24567">
    <property type="entry name" value="CRP FAMILY TRANSCRIPTIONAL REGULATORY PROTEIN"/>
    <property type="match status" value="1"/>
</dbReference>
<keyword evidence="2" id="KW-0238">DNA-binding</keyword>
<dbReference type="SMART" id="SM00100">
    <property type="entry name" value="cNMP"/>
    <property type="match status" value="1"/>
</dbReference>
<keyword evidence="3" id="KW-0804">Transcription</keyword>
<evidence type="ECO:0000256" key="3">
    <source>
        <dbReference type="ARBA" id="ARBA00023163"/>
    </source>
</evidence>
<sequence length="256" mass="27624">MSEGRDFGEAVVRQRTEVGPGRSWPTGTFLSRLDERTRARLLDLGQLHPVPPQRALVRQGDSGGSVWLLIDALVKVSARVENGTEALLALRVSGDLIGEMAVLGEPVRSATVTTCGRAVVSQIKGGAFIDFLQRHPAVALTLNEMTIERLRWSNQRRLDFAGYETGRCLARVMLALADRHGQPCAEGIDLGIPLTQAELGGLVGAKEATVQKALRELTVKGLVATPGRRRVIITDHALLRDFADLSPSGQVPANPD</sequence>
<dbReference type="InterPro" id="IPR014710">
    <property type="entry name" value="RmlC-like_jellyroll"/>
</dbReference>
<evidence type="ECO:0000313" key="6">
    <source>
        <dbReference type="EMBL" id="GAA2610300.1"/>
    </source>
</evidence>
<accession>A0ABN3Q263</accession>
<dbReference type="Proteomes" id="UP001501509">
    <property type="component" value="Unassembled WGS sequence"/>
</dbReference>
<keyword evidence="1" id="KW-0805">Transcription regulation</keyword>
<organism evidence="6 7">
    <name type="scientific">Actinomadura fulvescens</name>
    <dbReference type="NCBI Taxonomy" id="46160"/>
    <lineage>
        <taxon>Bacteria</taxon>
        <taxon>Bacillati</taxon>
        <taxon>Actinomycetota</taxon>
        <taxon>Actinomycetes</taxon>
        <taxon>Streptosporangiales</taxon>
        <taxon>Thermomonosporaceae</taxon>
        <taxon>Actinomadura</taxon>
    </lineage>
</organism>
<protein>
    <submittedName>
        <fullName evidence="6">Crp/Fnr family transcriptional regulator</fullName>
    </submittedName>
</protein>
<dbReference type="PANTHER" id="PTHR24567:SF68">
    <property type="entry name" value="DNA-BINDING TRANSCRIPTIONAL DUAL REGULATOR CRP"/>
    <property type="match status" value="1"/>
</dbReference>
<evidence type="ECO:0000313" key="7">
    <source>
        <dbReference type="Proteomes" id="UP001501509"/>
    </source>
</evidence>
<feature type="domain" description="Cyclic nucleotide-binding" evidence="4">
    <location>
        <begin position="29"/>
        <end position="149"/>
    </location>
</feature>
<dbReference type="Pfam" id="PF13545">
    <property type="entry name" value="HTH_Crp_2"/>
    <property type="match status" value="1"/>
</dbReference>
<dbReference type="PROSITE" id="PS51063">
    <property type="entry name" value="HTH_CRP_2"/>
    <property type="match status" value="1"/>
</dbReference>
<dbReference type="Pfam" id="PF00027">
    <property type="entry name" value="cNMP_binding"/>
    <property type="match status" value="1"/>
</dbReference>
<dbReference type="SMART" id="SM00419">
    <property type="entry name" value="HTH_CRP"/>
    <property type="match status" value="1"/>
</dbReference>
<evidence type="ECO:0000259" key="5">
    <source>
        <dbReference type="PROSITE" id="PS51063"/>
    </source>
</evidence>
<evidence type="ECO:0000256" key="1">
    <source>
        <dbReference type="ARBA" id="ARBA00023015"/>
    </source>
</evidence>
<evidence type="ECO:0000256" key="2">
    <source>
        <dbReference type="ARBA" id="ARBA00023125"/>
    </source>
</evidence>
<dbReference type="InterPro" id="IPR000595">
    <property type="entry name" value="cNMP-bd_dom"/>
</dbReference>
<comment type="caution">
    <text evidence="6">The sequence shown here is derived from an EMBL/GenBank/DDBJ whole genome shotgun (WGS) entry which is preliminary data.</text>
</comment>